<dbReference type="SUPFAM" id="SSF57756">
    <property type="entry name" value="Retrovirus zinc finger-like domains"/>
    <property type="match status" value="1"/>
</dbReference>
<evidence type="ECO:0000313" key="3">
    <source>
        <dbReference type="EMBL" id="GEU67865.1"/>
    </source>
</evidence>
<dbReference type="AlphaFoldDB" id="A0A6L2M6B1"/>
<keyword evidence="1" id="KW-0863">Zinc-finger</keyword>
<dbReference type="Pfam" id="PF00098">
    <property type="entry name" value="zf-CCHC"/>
    <property type="match status" value="1"/>
</dbReference>
<reference evidence="3" key="1">
    <citation type="journal article" date="2019" name="Sci. Rep.">
        <title>Draft genome of Tanacetum cinerariifolium, the natural source of mosquito coil.</title>
        <authorList>
            <person name="Yamashiro T."/>
            <person name="Shiraishi A."/>
            <person name="Satake H."/>
            <person name="Nakayama K."/>
        </authorList>
    </citation>
    <scope>NUCLEOTIDE SEQUENCE</scope>
</reference>
<dbReference type="EMBL" id="BKCJ010005644">
    <property type="protein sequence ID" value="GEU67865.1"/>
    <property type="molecule type" value="Genomic_DNA"/>
</dbReference>
<dbReference type="GO" id="GO:0008270">
    <property type="term" value="F:zinc ion binding"/>
    <property type="evidence" value="ECO:0007669"/>
    <property type="project" value="UniProtKB-KW"/>
</dbReference>
<feature type="domain" description="CCHC-type" evidence="2">
    <location>
        <begin position="330"/>
        <end position="344"/>
    </location>
</feature>
<evidence type="ECO:0000259" key="2">
    <source>
        <dbReference type="PROSITE" id="PS50158"/>
    </source>
</evidence>
<evidence type="ECO:0000256" key="1">
    <source>
        <dbReference type="PROSITE-ProRule" id="PRU00047"/>
    </source>
</evidence>
<dbReference type="GO" id="GO:0003676">
    <property type="term" value="F:nucleic acid binding"/>
    <property type="evidence" value="ECO:0007669"/>
    <property type="project" value="InterPro"/>
</dbReference>
<protein>
    <recommendedName>
        <fullName evidence="2">CCHC-type domain-containing protein</fullName>
    </recommendedName>
</protein>
<feature type="non-terminal residue" evidence="3">
    <location>
        <position position="1"/>
    </location>
</feature>
<accession>A0A6L2M6B1</accession>
<keyword evidence="1" id="KW-0862">Zinc</keyword>
<proteinExistence type="predicted"/>
<dbReference type="PROSITE" id="PS50158">
    <property type="entry name" value="ZF_CCHC"/>
    <property type="match status" value="1"/>
</dbReference>
<dbReference type="SMART" id="SM00343">
    <property type="entry name" value="ZnF_C2HC"/>
    <property type="match status" value="1"/>
</dbReference>
<keyword evidence="1" id="KW-0479">Metal-binding</keyword>
<dbReference type="InterPro" id="IPR036875">
    <property type="entry name" value="Znf_CCHC_sf"/>
</dbReference>
<gene>
    <name evidence="3" type="ORF">Tci_039843</name>
</gene>
<organism evidence="3">
    <name type="scientific">Tanacetum cinerariifolium</name>
    <name type="common">Dalmatian daisy</name>
    <name type="synonym">Chrysanthemum cinerariifolium</name>
    <dbReference type="NCBI Taxonomy" id="118510"/>
    <lineage>
        <taxon>Eukaryota</taxon>
        <taxon>Viridiplantae</taxon>
        <taxon>Streptophyta</taxon>
        <taxon>Embryophyta</taxon>
        <taxon>Tracheophyta</taxon>
        <taxon>Spermatophyta</taxon>
        <taxon>Magnoliopsida</taxon>
        <taxon>eudicotyledons</taxon>
        <taxon>Gunneridae</taxon>
        <taxon>Pentapetalae</taxon>
        <taxon>asterids</taxon>
        <taxon>campanulids</taxon>
        <taxon>Asterales</taxon>
        <taxon>Asteraceae</taxon>
        <taxon>Asteroideae</taxon>
        <taxon>Anthemideae</taxon>
        <taxon>Anthemidinae</taxon>
        <taxon>Tanacetum</taxon>
    </lineage>
</organism>
<comment type="caution">
    <text evidence="3">The sequence shown here is derived from an EMBL/GenBank/DDBJ whole genome shotgun (WGS) entry which is preliminary data.</text>
</comment>
<name>A0A6L2M6B1_TANCI</name>
<dbReference type="InterPro" id="IPR001878">
    <property type="entry name" value="Znf_CCHC"/>
</dbReference>
<dbReference type="Gene3D" id="4.10.60.10">
    <property type="entry name" value="Zinc finger, CCHC-type"/>
    <property type="match status" value="1"/>
</dbReference>
<sequence>DDSWFKDKVLLVQAQANGQILHEEELALLEDPVVPESQATQTVITHNATYQAYDLDAYDSDCDELNTAKVAVIANLSHYGSDALAETYKQLYDSIKSTRVRSKEQCDALINQFNLKFVEISDLNANIQEHGLIIAALKDELKKLKGKAIVDKTLTKYTIDPEMLKVDVEPIAPRLLNNRTVHSDYLRLTKEQAVILRKVVEQGKFQNPLNNSLDHAYFDELAAMAFEHSSSEPALYEMTPATISSGLVSNLPSSILFILPLRTDWGLMFQPLFDELLTPPHSIGYPDPEVIALITKVVASEPAALLAVKLVKCWSFNVLEPSGQNGNQIRCYNCRGIGHYARNCTAMPRRRDAAYLQTQLLIDLDEIKEVNANCILMANLQQASSSGTQTDSAPVYDFDGSAEYTELLEPIPEPQQVPQNDNNVISEVTDLEQDGETVNNILQILRKHVLYMSHYIGI</sequence>